<evidence type="ECO:0000313" key="1">
    <source>
        <dbReference type="EMBL" id="CAG5093957.1"/>
    </source>
</evidence>
<organism evidence="1 2">
    <name type="scientific">Cotesia congregata</name>
    <name type="common">Parasitoid wasp</name>
    <name type="synonym">Apanteles congregatus</name>
    <dbReference type="NCBI Taxonomy" id="51543"/>
    <lineage>
        <taxon>Eukaryota</taxon>
        <taxon>Metazoa</taxon>
        <taxon>Ecdysozoa</taxon>
        <taxon>Arthropoda</taxon>
        <taxon>Hexapoda</taxon>
        <taxon>Insecta</taxon>
        <taxon>Pterygota</taxon>
        <taxon>Neoptera</taxon>
        <taxon>Endopterygota</taxon>
        <taxon>Hymenoptera</taxon>
        <taxon>Apocrita</taxon>
        <taxon>Ichneumonoidea</taxon>
        <taxon>Braconidae</taxon>
        <taxon>Microgastrinae</taxon>
        <taxon>Cotesia</taxon>
    </lineage>
</organism>
<sequence length="170" mass="19223">MFIKKIIESIFIAIILQLIGVQGAVEIIIEDVLFPTFSKEYLTEPDVYVDVNNQLFANFSIVKQFPPDAQVHFEILGASMGEYVIETGIEIQMSLCEMKDEPVILNPILGMFGLSVSDCPHPVGVYGNQNIEIPMELLPDEFIPNKYLVVGEFLNEEEKLLVLMIYITIH</sequence>
<comment type="caution">
    <text evidence="1">The sequence shown here is derived from an EMBL/GenBank/DDBJ whole genome shotgun (WGS) entry which is preliminary data.</text>
</comment>
<keyword evidence="2" id="KW-1185">Reference proteome</keyword>
<name>A0A8J2HDJ6_COTCN</name>
<gene>
    <name evidence="1" type="ORF">HICCMSTLAB_LOCUS7283</name>
</gene>
<reference evidence="1" key="1">
    <citation type="submission" date="2021-04" db="EMBL/GenBank/DDBJ databases">
        <authorList>
            <person name="Chebbi M.A.C M."/>
        </authorList>
    </citation>
    <scope>NUCLEOTIDE SEQUENCE</scope>
</reference>
<dbReference type="EMBL" id="CAJNRD030001120">
    <property type="protein sequence ID" value="CAG5093957.1"/>
    <property type="molecule type" value="Genomic_DNA"/>
</dbReference>
<evidence type="ECO:0000313" key="2">
    <source>
        <dbReference type="Proteomes" id="UP000786811"/>
    </source>
</evidence>
<proteinExistence type="predicted"/>
<accession>A0A8J2HDJ6</accession>
<dbReference type="OrthoDB" id="7688248at2759"/>
<dbReference type="Proteomes" id="UP000786811">
    <property type="component" value="Unassembled WGS sequence"/>
</dbReference>
<protein>
    <submittedName>
        <fullName evidence="1">Uncharacterized protein</fullName>
    </submittedName>
</protein>
<dbReference type="AlphaFoldDB" id="A0A8J2HDJ6"/>